<comment type="caution">
    <text evidence="1">The sequence shown here is derived from an EMBL/GenBank/DDBJ whole genome shotgun (WGS) entry which is preliminary data.</text>
</comment>
<keyword evidence="2" id="KW-1185">Reference proteome</keyword>
<dbReference type="Proteomes" id="UP000238034">
    <property type="component" value="Unassembled WGS sequence"/>
</dbReference>
<dbReference type="AlphaFoldDB" id="A0A2T0U700"/>
<accession>A0A2T0U700</accession>
<dbReference type="RefSeq" id="WP_106292294.1">
    <property type="nucleotide sequence ID" value="NZ_PVTH01000003.1"/>
</dbReference>
<dbReference type="OrthoDB" id="9785375at2"/>
<evidence type="ECO:0008006" key="3">
    <source>
        <dbReference type="Google" id="ProtNLM"/>
    </source>
</evidence>
<evidence type="ECO:0000313" key="1">
    <source>
        <dbReference type="EMBL" id="PRY53696.1"/>
    </source>
</evidence>
<sequence>MSTTSFYQTRSAVLFVIFNRPDTTFRVFERIKQTRPAKLYIAADGPRSDNPSDQERCMEARSVIEKIDWPCETKTLLRDENLGCKYGVSTAIDWFFDNEQEGIILEDDCLPSNDFFRFCDLMLERYRNDTRIRHITGCNLQYGKKWGSASYYFSNNVHVWGWAAWKRVWQQYDVELASYNENEIEEQFSKVFPEPLLVESWSEIFEKMKRNEIDTWDYQLGIANFFNNGLCVIPNFNLISNIGFGPNGTHTFSETDRNANIVSEDLPDVIVHPKYILPEKQADMSTWNADFHIERRRKSKAKKDGMIKYQLNKLLKHLK</sequence>
<reference evidence="1 2" key="1">
    <citation type="submission" date="2018-03" db="EMBL/GenBank/DDBJ databases">
        <title>Genomic Encyclopedia of Type Strains, Phase III (KMG-III): the genomes of soil and plant-associated and newly described type strains.</title>
        <authorList>
            <person name="Whitman W."/>
        </authorList>
    </citation>
    <scope>NUCLEOTIDE SEQUENCE [LARGE SCALE GENOMIC DNA]</scope>
    <source>
        <strain evidence="1 2">CGMCC 1.9313</strain>
    </source>
</reference>
<evidence type="ECO:0000313" key="2">
    <source>
        <dbReference type="Proteomes" id="UP000238034"/>
    </source>
</evidence>
<name>A0A2T0U700_9SPHI</name>
<dbReference type="Gene3D" id="3.90.550.10">
    <property type="entry name" value="Spore Coat Polysaccharide Biosynthesis Protein SpsA, Chain A"/>
    <property type="match status" value="1"/>
</dbReference>
<dbReference type="EMBL" id="PVTH01000003">
    <property type="protein sequence ID" value="PRY53696.1"/>
    <property type="molecule type" value="Genomic_DNA"/>
</dbReference>
<dbReference type="InterPro" id="IPR029044">
    <property type="entry name" value="Nucleotide-diphossugar_trans"/>
</dbReference>
<gene>
    <name evidence="1" type="ORF">B0I27_103166</name>
</gene>
<dbReference type="SUPFAM" id="SSF53448">
    <property type="entry name" value="Nucleotide-diphospho-sugar transferases"/>
    <property type="match status" value="1"/>
</dbReference>
<protein>
    <recommendedName>
        <fullName evidence="3">Nucleotide-diphospho-sugar transferase</fullName>
    </recommendedName>
</protein>
<proteinExistence type="predicted"/>
<organism evidence="1 2">
    <name type="scientific">Arcticibacter pallidicorallinus</name>
    <dbReference type="NCBI Taxonomy" id="1259464"/>
    <lineage>
        <taxon>Bacteria</taxon>
        <taxon>Pseudomonadati</taxon>
        <taxon>Bacteroidota</taxon>
        <taxon>Sphingobacteriia</taxon>
        <taxon>Sphingobacteriales</taxon>
        <taxon>Sphingobacteriaceae</taxon>
        <taxon>Arcticibacter</taxon>
    </lineage>
</organism>